<accession>A0ABS6ETM2</accession>
<comment type="caution">
    <text evidence="1">The sequence shown here is derived from an EMBL/GenBank/DDBJ whole genome shotgun (WGS) entry which is preliminary data.</text>
</comment>
<reference evidence="1 2" key="1">
    <citation type="submission" date="2021-06" db="EMBL/GenBank/DDBJ databases">
        <authorList>
            <person name="Sun Q."/>
            <person name="Li D."/>
        </authorList>
    </citation>
    <scope>NUCLEOTIDE SEQUENCE [LARGE SCALE GENOMIC DNA]</scope>
    <source>
        <strain evidence="1 2">MSJd-7</strain>
    </source>
</reference>
<proteinExistence type="predicted"/>
<organism evidence="1 2">
    <name type="scientific">Butyricicoccus intestinisimiae</name>
    <dbReference type="NCBI Taxonomy" id="2841509"/>
    <lineage>
        <taxon>Bacteria</taxon>
        <taxon>Bacillati</taxon>
        <taxon>Bacillota</taxon>
        <taxon>Clostridia</taxon>
        <taxon>Eubacteriales</taxon>
        <taxon>Butyricicoccaceae</taxon>
        <taxon>Butyricicoccus</taxon>
    </lineage>
</organism>
<gene>
    <name evidence="1" type="ORF">KQI75_09370</name>
</gene>
<keyword evidence="2" id="KW-1185">Reference proteome</keyword>
<dbReference type="Proteomes" id="UP000783588">
    <property type="component" value="Unassembled WGS sequence"/>
</dbReference>
<name>A0ABS6ETM2_9FIRM</name>
<dbReference type="EMBL" id="JAHLQI010000004">
    <property type="protein sequence ID" value="MBU5490820.1"/>
    <property type="molecule type" value="Genomic_DNA"/>
</dbReference>
<evidence type="ECO:0000313" key="1">
    <source>
        <dbReference type="EMBL" id="MBU5490820.1"/>
    </source>
</evidence>
<sequence length="71" mass="8482">MKHTTRIFATMIKEICREEGVCIESFLDNRIFKLRKDSMYQYIFDYQFGLNPERSHFKNASIIAKTIRTGE</sequence>
<evidence type="ECO:0000313" key="2">
    <source>
        <dbReference type="Proteomes" id="UP000783588"/>
    </source>
</evidence>
<dbReference type="RefSeq" id="WP_216470512.1">
    <property type="nucleotide sequence ID" value="NZ_JAHLQI010000004.1"/>
</dbReference>
<protein>
    <submittedName>
        <fullName evidence="1">Uncharacterized protein</fullName>
    </submittedName>
</protein>